<protein>
    <submittedName>
        <fullName evidence="2">PilZ domain-containing protein</fullName>
    </submittedName>
</protein>
<name>A0A432ZIJ6_9GAMM</name>
<proteinExistence type="predicted"/>
<gene>
    <name evidence="2" type="ORF">CWI81_04820</name>
</gene>
<sequence length="204" mass="23576">MTDSPLTQTQQIGDFFTVSESFPVNLEIVDNDFIVPDQFEFEDTMPELFKMASSMAGSDQDMLERLKMDNQQSPALIGLLDHMNQRMITMLGYLLRYEDDPNHRFEGTEFGGGGIRIISPHSFDFDQVVRAKLFFKAESLAIFCYLRCVASEPHEPSGSYKITFEFEQILEQDQEHLIRASLHSQSRHLKRRAQQRQQKTDENG</sequence>
<evidence type="ECO:0000313" key="2">
    <source>
        <dbReference type="EMBL" id="RUO77806.1"/>
    </source>
</evidence>
<dbReference type="Proteomes" id="UP000287908">
    <property type="component" value="Unassembled WGS sequence"/>
</dbReference>
<comment type="caution">
    <text evidence="2">The sequence shown here is derived from an EMBL/GenBank/DDBJ whole genome shotgun (WGS) entry which is preliminary data.</text>
</comment>
<organism evidence="2 3">
    <name type="scientific">Idiomarina seosinensis</name>
    <dbReference type="NCBI Taxonomy" id="281739"/>
    <lineage>
        <taxon>Bacteria</taxon>
        <taxon>Pseudomonadati</taxon>
        <taxon>Pseudomonadota</taxon>
        <taxon>Gammaproteobacteria</taxon>
        <taxon>Alteromonadales</taxon>
        <taxon>Idiomarinaceae</taxon>
        <taxon>Idiomarina</taxon>
    </lineage>
</organism>
<evidence type="ECO:0000313" key="3">
    <source>
        <dbReference type="Proteomes" id="UP000287908"/>
    </source>
</evidence>
<keyword evidence="3" id="KW-1185">Reference proteome</keyword>
<accession>A0A432ZIJ6</accession>
<dbReference type="EMBL" id="PIQF01000001">
    <property type="protein sequence ID" value="RUO77806.1"/>
    <property type="molecule type" value="Genomic_DNA"/>
</dbReference>
<feature type="compositionally biased region" description="Basic residues" evidence="1">
    <location>
        <begin position="185"/>
        <end position="194"/>
    </location>
</feature>
<dbReference type="RefSeq" id="WP_126784114.1">
    <property type="nucleotide sequence ID" value="NZ_PIQF01000001.1"/>
</dbReference>
<dbReference type="OrthoDB" id="5890620at2"/>
<reference evidence="2 3" key="1">
    <citation type="journal article" date="2011" name="Front. Microbiol.">
        <title>Genomic signatures of strain selection and enhancement in Bacillus atrophaeus var. globigii, a historical biowarfare simulant.</title>
        <authorList>
            <person name="Gibbons H.S."/>
            <person name="Broomall S.M."/>
            <person name="McNew L.A."/>
            <person name="Daligault H."/>
            <person name="Chapman C."/>
            <person name="Bruce D."/>
            <person name="Karavis M."/>
            <person name="Krepps M."/>
            <person name="McGregor P.A."/>
            <person name="Hong C."/>
            <person name="Park K.H."/>
            <person name="Akmal A."/>
            <person name="Feldman A."/>
            <person name="Lin J.S."/>
            <person name="Chang W.E."/>
            <person name="Higgs B.W."/>
            <person name="Demirev P."/>
            <person name="Lindquist J."/>
            <person name="Liem A."/>
            <person name="Fochler E."/>
            <person name="Read T.D."/>
            <person name="Tapia R."/>
            <person name="Johnson S."/>
            <person name="Bishop-Lilly K.A."/>
            <person name="Detter C."/>
            <person name="Han C."/>
            <person name="Sozhamannan S."/>
            <person name="Rosenzweig C.N."/>
            <person name="Skowronski E.W."/>
        </authorList>
    </citation>
    <scope>NUCLEOTIDE SEQUENCE [LARGE SCALE GENOMIC DNA]</scope>
    <source>
        <strain evidence="2 3">CL-SP19</strain>
    </source>
</reference>
<feature type="region of interest" description="Disordered" evidence="1">
    <location>
        <begin position="181"/>
        <end position="204"/>
    </location>
</feature>
<evidence type="ECO:0000256" key="1">
    <source>
        <dbReference type="SAM" id="MobiDB-lite"/>
    </source>
</evidence>
<dbReference type="AlphaFoldDB" id="A0A432ZIJ6"/>